<gene>
    <name evidence="2" type="ORF">BFJ69_g11607</name>
</gene>
<comment type="caution">
    <text evidence="2">The sequence shown here is derived from an EMBL/GenBank/DDBJ whole genome shotgun (WGS) entry which is preliminary data.</text>
</comment>
<protein>
    <submittedName>
        <fullName evidence="2">Uncharacterized protein</fullName>
    </submittedName>
</protein>
<proteinExistence type="predicted"/>
<organism evidence="2 3">
    <name type="scientific">Fusarium oxysporum</name>
    <name type="common">Fusarium vascular wilt</name>
    <dbReference type="NCBI Taxonomy" id="5507"/>
    <lineage>
        <taxon>Eukaryota</taxon>
        <taxon>Fungi</taxon>
        <taxon>Dikarya</taxon>
        <taxon>Ascomycota</taxon>
        <taxon>Pezizomycotina</taxon>
        <taxon>Sordariomycetes</taxon>
        <taxon>Hypocreomycetidae</taxon>
        <taxon>Hypocreales</taxon>
        <taxon>Nectriaceae</taxon>
        <taxon>Fusarium</taxon>
        <taxon>Fusarium oxysporum species complex</taxon>
    </lineage>
</organism>
<dbReference type="AlphaFoldDB" id="A0A420MRR2"/>
<sequence>MLQQASDGFSGSFHTDSQQQQMDNGDSNGMGTHRCFDWYTDWCPDWYRLKCKVPSETQTTRDSPVDESTSRLSYRQVT</sequence>
<evidence type="ECO:0000256" key="1">
    <source>
        <dbReference type="SAM" id="MobiDB-lite"/>
    </source>
</evidence>
<name>A0A420MRR2_FUSOX</name>
<dbReference type="Proteomes" id="UP000285084">
    <property type="component" value="Unassembled WGS sequence"/>
</dbReference>
<dbReference type="EMBL" id="MRCX01000128">
    <property type="protein sequence ID" value="RKK70721.1"/>
    <property type="molecule type" value="Genomic_DNA"/>
</dbReference>
<accession>A0A420MRR2</accession>
<evidence type="ECO:0000313" key="2">
    <source>
        <dbReference type="EMBL" id="RKK70721.1"/>
    </source>
</evidence>
<feature type="region of interest" description="Disordered" evidence="1">
    <location>
        <begin position="1"/>
        <end position="27"/>
    </location>
</feature>
<feature type="region of interest" description="Disordered" evidence="1">
    <location>
        <begin position="55"/>
        <end position="78"/>
    </location>
</feature>
<evidence type="ECO:0000313" key="3">
    <source>
        <dbReference type="Proteomes" id="UP000285084"/>
    </source>
</evidence>
<reference evidence="2 3" key="1">
    <citation type="journal article" date="2018" name="Sci. Rep.">
        <title>Characterisation of pathogen-specific regions and novel effector candidates in Fusarium oxysporum f. sp. cepae.</title>
        <authorList>
            <person name="Armitage A.D."/>
            <person name="Taylor A."/>
            <person name="Sobczyk M.K."/>
            <person name="Baxter L."/>
            <person name="Greenfield B.P."/>
            <person name="Bates H.J."/>
            <person name="Wilson F."/>
            <person name="Jackson A.C."/>
            <person name="Ott S."/>
            <person name="Harrison R.J."/>
            <person name="Clarkson J.P."/>
        </authorList>
    </citation>
    <scope>NUCLEOTIDE SEQUENCE [LARGE SCALE GENOMIC DNA]</scope>
    <source>
        <strain evidence="2 3">Fo_A13</strain>
    </source>
</reference>